<reference evidence="2" key="1">
    <citation type="submission" date="2018-05" db="EMBL/GenBank/DDBJ databases">
        <title>Draft genome of Mucuna pruriens seed.</title>
        <authorList>
            <person name="Nnadi N.E."/>
            <person name="Vos R."/>
            <person name="Hasami M.H."/>
            <person name="Devisetty U.K."/>
            <person name="Aguiy J.C."/>
        </authorList>
    </citation>
    <scope>NUCLEOTIDE SEQUENCE [LARGE SCALE GENOMIC DNA]</scope>
    <source>
        <strain evidence="2">JCA_2017</strain>
    </source>
</reference>
<feature type="non-terminal residue" evidence="2">
    <location>
        <position position="1"/>
    </location>
</feature>
<keyword evidence="3" id="KW-1185">Reference proteome</keyword>
<dbReference type="Proteomes" id="UP000257109">
    <property type="component" value="Unassembled WGS sequence"/>
</dbReference>
<evidence type="ECO:0000256" key="1">
    <source>
        <dbReference type="SAM" id="MobiDB-lite"/>
    </source>
</evidence>
<dbReference type="AlphaFoldDB" id="A0A371HQ48"/>
<gene>
    <name evidence="2" type="ORF">CR513_11439</name>
</gene>
<name>A0A371HQ48_MUCPR</name>
<accession>A0A371HQ48</accession>
<organism evidence="2 3">
    <name type="scientific">Mucuna pruriens</name>
    <name type="common">Velvet bean</name>
    <name type="synonym">Dolichos pruriens</name>
    <dbReference type="NCBI Taxonomy" id="157652"/>
    <lineage>
        <taxon>Eukaryota</taxon>
        <taxon>Viridiplantae</taxon>
        <taxon>Streptophyta</taxon>
        <taxon>Embryophyta</taxon>
        <taxon>Tracheophyta</taxon>
        <taxon>Spermatophyta</taxon>
        <taxon>Magnoliopsida</taxon>
        <taxon>eudicotyledons</taxon>
        <taxon>Gunneridae</taxon>
        <taxon>Pentapetalae</taxon>
        <taxon>rosids</taxon>
        <taxon>fabids</taxon>
        <taxon>Fabales</taxon>
        <taxon>Fabaceae</taxon>
        <taxon>Papilionoideae</taxon>
        <taxon>50 kb inversion clade</taxon>
        <taxon>NPAAA clade</taxon>
        <taxon>indigoferoid/millettioid clade</taxon>
        <taxon>Phaseoleae</taxon>
        <taxon>Mucuna</taxon>
    </lineage>
</organism>
<protein>
    <submittedName>
        <fullName evidence="2">Uncharacterized protein</fullName>
    </submittedName>
</protein>
<proteinExistence type="predicted"/>
<evidence type="ECO:0000313" key="3">
    <source>
        <dbReference type="Proteomes" id="UP000257109"/>
    </source>
</evidence>
<feature type="region of interest" description="Disordered" evidence="1">
    <location>
        <begin position="127"/>
        <end position="148"/>
    </location>
</feature>
<dbReference type="EMBL" id="QJKJ01002008">
    <property type="protein sequence ID" value="RDY04804.1"/>
    <property type="molecule type" value="Genomic_DNA"/>
</dbReference>
<comment type="caution">
    <text evidence="2">The sequence shown here is derived from an EMBL/GenBank/DDBJ whole genome shotgun (WGS) entry which is preliminary data.</text>
</comment>
<evidence type="ECO:0000313" key="2">
    <source>
        <dbReference type="EMBL" id="RDY04804.1"/>
    </source>
</evidence>
<sequence length="148" mass="16671">MVACPKQRTKIKRRTLSQTDITPLFYMLPKGFAGENLHETQLETLVLPSLEFTIHVLKSKQTSLPSSSTENVLGVDKRFEKYLVYQRSLPDRHMFKSPIQFLHISISQQKYVTNLLKETGMVACKPSSTPVDSKLKLGNADDSVTDSG</sequence>